<keyword evidence="2" id="KW-0489">Methyltransferase</keyword>
<dbReference type="GO" id="GO:0008757">
    <property type="term" value="F:S-adenosylmethionine-dependent methyltransferase activity"/>
    <property type="evidence" value="ECO:0007669"/>
    <property type="project" value="InterPro"/>
</dbReference>
<dbReference type="InterPro" id="IPR013216">
    <property type="entry name" value="Methyltransf_11"/>
</dbReference>
<gene>
    <name evidence="2" type="ORF">K933_02031</name>
</gene>
<dbReference type="CDD" id="cd02440">
    <property type="entry name" value="AdoMet_MTases"/>
    <property type="match status" value="1"/>
</dbReference>
<dbReference type="RefSeq" id="WP_023393002.1">
    <property type="nucleotide sequence ID" value="NZ_ASGZ01000005.1"/>
</dbReference>
<dbReference type="SUPFAM" id="SSF53335">
    <property type="entry name" value="S-adenosyl-L-methionine-dependent methyltransferases"/>
    <property type="match status" value="1"/>
</dbReference>
<dbReference type="GO" id="GO:0032259">
    <property type="term" value="P:methylation"/>
    <property type="evidence" value="ECO:0007669"/>
    <property type="project" value="UniProtKB-KW"/>
</dbReference>
<reference evidence="2 3" key="1">
    <citation type="journal article" date="2013" name="Genome Announc.">
        <title>Draft Genome Sequence of 'Candidatus Halobonum tyrrellensis' Strain G22, Isolated from the Hypersaline Waters of Lake Tyrrell, Australia.</title>
        <authorList>
            <person name="Ugalde J.A."/>
            <person name="Narasingarao P."/>
            <person name="Kuo S."/>
            <person name="Podell S."/>
            <person name="Allen E.E."/>
        </authorList>
    </citation>
    <scope>NUCLEOTIDE SEQUENCE [LARGE SCALE GENOMIC DNA]</scope>
    <source>
        <strain evidence="2 3">G22</strain>
    </source>
</reference>
<dbReference type="PANTHER" id="PTHR43591">
    <property type="entry name" value="METHYLTRANSFERASE"/>
    <property type="match status" value="1"/>
</dbReference>
<evidence type="ECO:0000313" key="3">
    <source>
        <dbReference type="Proteomes" id="UP000017840"/>
    </source>
</evidence>
<dbReference type="OrthoDB" id="57427at2157"/>
<dbReference type="eggNOG" id="arCOG01792">
    <property type="taxonomic scope" value="Archaea"/>
</dbReference>
<keyword evidence="2" id="KW-0808">Transferase</keyword>
<protein>
    <submittedName>
        <fullName evidence="2">Methyltransferase type 11</fullName>
    </submittedName>
</protein>
<dbReference type="Proteomes" id="UP000017840">
    <property type="component" value="Unassembled WGS sequence"/>
</dbReference>
<dbReference type="EMBL" id="ASGZ01000005">
    <property type="protein sequence ID" value="ESP89727.1"/>
    <property type="molecule type" value="Genomic_DNA"/>
</dbReference>
<dbReference type="STRING" id="1324957.K933_02031"/>
<name>V4J2V4_9EURY</name>
<dbReference type="InterPro" id="IPR029063">
    <property type="entry name" value="SAM-dependent_MTases_sf"/>
</dbReference>
<sequence length="271" mass="30145">MPSTEDHKQTVQEAFTRQAEAYASNASLTDSERIDRLVRMSGVDPNARVLEVATGPGHVAFGFADVCKDVVGLDLTDAPLAIAANRKRDREIENIAFLQGDAESLPFSDDSFDTVVCRLALHHVKDPAQVLEQMVRVCRPGGTIAVGDLVVSEHSERGNYQNEFERLRDSSHVRALPLSELLQAIAKQGVEVENVRMGTLVPEMEAWLSDAETPEQRAMDVREMIRKDEERDLSGTCPFRRDGNLHFVQRTATVVGRVLEHVPENTDSEVR</sequence>
<dbReference type="AlphaFoldDB" id="V4J2V4"/>
<dbReference type="Pfam" id="PF08241">
    <property type="entry name" value="Methyltransf_11"/>
    <property type="match status" value="1"/>
</dbReference>
<dbReference type="Gene3D" id="3.40.50.150">
    <property type="entry name" value="Vaccinia Virus protein VP39"/>
    <property type="match status" value="1"/>
</dbReference>
<feature type="domain" description="Methyltransferase type 11" evidence="1">
    <location>
        <begin position="50"/>
        <end position="145"/>
    </location>
</feature>
<dbReference type="PANTHER" id="PTHR43591:SF24">
    <property type="entry name" value="2-METHOXY-6-POLYPRENYL-1,4-BENZOQUINOL METHYLASE, MITOCHONDRIAL"/>
    <property type="match status" value="1"/>
</dbReference>
<evidence type="ECO:0000259" key="1">
    <source>
        <dbReference type="Pfam" id="PF08241"/>
    </source>
</evidence>
<keyword evidence="3" id="KW-1185">Reference proteome</keyword>
<evidence type="ECO:0000313" key="2">
    <source>
        <dbReference type="EMBL" id="ESP89727.1"/>
    </source>
</evidence>
<proteinExistence type="predicted"/>
<accession>V4J2V4</accession>
<comment type="caution">
    <text evidence="2">The sequence shown here is derived from an EMBL/GenBank/DDBJ whole genome shotgun (WGS) entry which is preliminary data.</text>
</comment>
<organism evidence="2 3">
    <name type="scientific">Candidatus Halobonum tyrrellensis G22</name>
    <dbReference type="NCBI Taxonomy" id="1324957"/>
    <lineage>
        <taxon>Archaea</taxon>
        <taxon>Methanobacteriati</taxon>
        <taxon>Methanobacteriota</taxon>
        <taxon>Stenosarchaea group</taxon>
        <taxon>Halobacteria</taxon>
        <taxon>Halobacteriales</taxon>
        <taxon>Haloferacaceae</taxon>
        <taxon>Candidatus Halobonum</taxon>
    </lineage>
</organism>